<comment type="caution">
    <text evidence="5">The sequence shown here is derived from an EMBL/GenBank/DDBJ whole genome shotgun (WGS) entry which is preliminary data.</text>
</comment>
<feature type="compositionally biased region" description="Basic and acidic residues" evidence="3">
    <location>
        <begin position="525"/>
        <end position="542"/>
    </location>
</feature>
<dbReference type="Proteomes" id="UP001209885">
    <property type="component" value="Unassembled WGS sequence"/>
</dbReference>
<proteinExistence type="predicted"/>
<dbReference type="GO" id="GO:0005524">
    <property type="term" value="F:ATP binding"/>
    <property type="evidence" value="ECO:0007669"/>
    <property type="project" value="UniProtKB-KW"/>
</dbReference>
<evidence type="ECO:0000256" key="3">
    <source>
        <dbReference type="SAM" id="MobiDB-lite"/>
    </source>
</evidence>
<dbReference type="SUPFAM" id="SSF52540">
    <property type="entry name" value="P-loop containing nucleoside triphosphate hydrolases"/>
    <property type="match status" value="2"/>
</dbReference>
<dbReference type="Pfam" id="PF00005">
    <property type="entry name" value="ABC_tran"/>
    <property type="match status" value="2"/>
</dbReference>
<dbReference type="EMBL" id="JAPFQN010000001">
    <property type="protein sequence ID" value="MCX2742461.1"/>
    <property type="molecule type" value="Genomic_DNA"/>
</dbReference>
<evidence type="ECO:0000256" key="2">
    <source>
        <dbReference type="ARBA" id="ARBA00022840"/>
    </source>
</evidence>
<dbReference type="Gene3D" id="3.40.50.300">
    <property type="entry name" value="P-loop containing nucleotide triphosphate hydrolases"/>
    <property type="match status" value="2"/>
</dbReference>
<dbReference type="PANTHER" id="PTHR42855:SF1">
    <property type="entry name" value="ABC TRANSPORTER DOMAIN-CONTAINING PROTEIN"/>
    <property type="match status" value="1"/>
</dbReference>
<dbReference type="InterPro" id="IPR037118">
    <property type="entry name" value="Val-tRNA_synth_C_sf"/>
</dbReference>
<feature type="compositionally biased region" description="Basic and acidic residues" evidence="3">
    <location>
        <begin position="569"/>
        <end position="578"/>
    </location>
</feature>
<dbReference type="Pfam" id="PF12848">
    <property type="entry name" value="ABC_tran_Xtn"/>
    <property type="match status" value="1"/>
</dbReference>
<dbReference type="InterPro" id="IPR003439">
    <property type="entry name" value="ABC_transporter-like_ATP-bd"/>
</dbReference>
<feature type="region of interest" description="Disordered" evidence="3">
    <location>
        <begin position="525"/>
        <end position="588"/>
    </location>
</feature>
<feature type="domain" description="ABC transporter" evidence="4">
    <location>
        <begin position="4"/>
        <end position="247"/>
    </location>
</feature>
<dbReference type="PROSITE" id="PS50893">
    <property type="entry name" value="ABC_TRANSPORTER_2"/>
    <property type="match status" value="2"/>
</dbReference>
<dbReference type="CDD" id="cd03221">
    <property type="entry name" value="ABCF_EF-3"/>
    <property type="match status" value="2"/>
</dbReference>
<dbReference type="InterPro" id="IPR032781">
    <property type="entry name" value="ABC_tran_Xtn"/>
</dbReference>
<name>A0ABT3RLW1_9BACT</name>
<dbReference type="InterPro" id="IPR051309">
    <property type="entry name" value="ABCF_ATPase"/>
</dbReference>
<dbReference type="SMART" id="SM00382">
    <property type="entry name" value="AAA"/>
    <property type="match status" value="2"/>
</dbReference>
<dbReference type="Pfam" id="PF16326">
    <property type="entry name" value="ABC_tran_CTD"/>
    <property type="match status" value="1"/>
</dbReference>
<dbReference type="Gene3D" id="1.10.287.380">
    <property type="entry name" value="Valyl-tRNA synthetase, C-terminal domain"/>
    <property type="match status" value="1"/>
</dbReference>
<accession>A0ABT3RLW1</accession>
<keyword evidence="2 5" id="KW-0067">ATP-binding</keyword>
<feature type="domain" description="ABC transporter" evidence="4">
    <location>
        <begin position="312"/>
        <end position="530"/>
    </location>
</feature>
<protein>
    <submittedName>
        <fullName evidence="5">ABC-F family ATP-binding cassette domain-containing protein</fullName>
    </submittedName>
</protein>
<sequence>MSLISADNLEKYYGERKLFSSVSFEINPGEKIALVGANGTGKSTLMKILNGQESRDKGEIRQKNNLSISYLPQQPEVPKQMTAFEYVKDNNSQGAVAYNKYNNALESGNNEMIEKSMAEVDRLQAWNYDNEVKEVMTYLGITDFDKKMGELSGGLKRRAALSKVILEKPELLILDEPTNHLDIEAIIWLENYLQTSNSALFLVTHDRYFLDAVCNTILDLDHGGIKKFDGPYDNFIKKKEELLIQAATEAEKAANLLKKELEWSRRQPKARTTKAKYRMDAIEGLKSKAKQPKIREQVKMDFDSSQKGKKILEIYGVSKSYPDKQLFEDFTYTFKKKDRIGLVGPNGSGKSTFLKVITGEIEPDSGEIIKGQNTNFGYFKQEDPTYKQDEKVIDRITNIAEVIKINEKQTLSASQVLQLFQFSPKRQHEYAYKLSGGEKKRLQLLEVLVKRPNFLILDEPTNDLDLQTLDALEIFLSQYDGCLLIVSHDRYLLDTLADHLFIIDKGDIRYFPGTYDEFRTIKAEEEKTSEKSTKEKKEEKSQQPKKSSSKKLSFKEKQELKDLEEEIDKLEGEKKQAIEDMNSGSLDHTELSKTGALIEKIDARLEEITLRWMELDEMNNS</sequence>
<evidence type="ECO:0000313" key="5">
    <source>
        <dbReference type="EMBL" id="MCX2742461.1"/>
    </source>
</evidence>
<dbReference type="InterPro" id="IPR032524">
    <property type="entry name" value="ABC_tran_C"/>
</dbReference>
<gene>
    <name evidence="5" type="ORF">OO013_01215</name>
</gene>
<keyword evidence="6" id="KW-1185">Reference proteome</keyword>
<reference evidence="5 6" key="1">
    <citation type="submission" date="2022-11" db="EMBL/GenBank/DDBJ databases">
        <title>The characterization of three novel Bacteroidetes species and genomic analysis of their roles in tidal elemental geochemical cycles.</title>
        <authorList>
            <person name="Ma K."/>
        </authorList>
    </citation>
    <scope>NUCLEOTIDE SEQUENCE [LARGE SCALE GENOMIC DNA]</scope>
    <source>
        <strain evidence="5 6">M17</strain>
    </source>
</reference>
<evidence type="ECO:0000259" key="4">
    <source>
        <dbReference type="PROSITE" id="PS50893"/>
    </source>
</evidence>
<dbReference type="InterPro" id="IPR003593">
    <property type="entry name" value="AAA+_ATPase"/>
</dbReference>
<dbReference type="InterPro" id="IPR017871">
    <property type="entry name" value="ABC_transporter-like_CS"/>
</dbReference>
<dbReference type="PROSITE" id="PS00211">
    <property type="entry name" value="ABC_TRANSPORTER_1"/>
    <property type="match status" value="1"/>
</dbReference>
<evidence type="ECO:0000256" key="1">
    <source>
        <dbReference type="ARBA" id="ARBA00022741"/>
    </source>
</evidence>
<organism evidence="5 6">
    <name type="scientific">Mangrovivirga halotolerans</name>
    <dbReference type="NCBI Taxonomy" id="2993936"/>
    <lineage>
        <taxon>Bacteria</taxon>
        <taxon>Pseudomonadati</taxon>
        <taxon>Bacteroidota</taxon>
        <taxon>Cytophagia</taxon>
        <taxon>Cytophagales</taxon>
        <taxon>Mangrovivirgaceae</taxon>
        <taxon>Mangrovivirga</taxon>
    </lineage>
</organism>
<dbReference type="RefSeq" id="WP_266054697.1">
    <property type="nucleotide sequence ID" value="NZ_JAPFQN010000001.1"/>
</dbReference>
<dbReference type="PANTHER" id="PTHR42855">
    <property type="entry name" value="ABC TRANSPORTER ATP-BINDING SUBUNIT"/>
    <property type="match status" value="1"/>
</dbReference>
<evidence type="ECO:0000313" key="6">
    <source>
        <dbReference type="Proteomes" id="UP001209885"/>
    </source>
</evidence>
<dbReference type="InterPro" id="IPR027417">
    <property type="entry name" value="P-loop_NTPase"/>
</dbReference>
<keyword evidence="1" id="KW-0547">Nucleotide-binding</keyword>